<feature type="compositionally biased region" description="Basic and acidic residues" evidence="1">
    <location>
        <begin position="49"/>
        <end position="61"/>
    </location>
</feature>
<evidence type="ECO:0000313" key="3">
    <source>
        <dbReference type="Proteomes" id="UP000479000"/>
    </source>
</evidence>
<feature type="compositionally biased region" description="Polar residues" evidence="1">
    <location>
        <begin position="10"/>
        <end position="21"/>
    </location>
</feature>
<dbReference type="Proteomes" id="UP000479000">
    <property type="component" value="Unassembled WGS sequence"/>
</dbReference>
<organism evidence="2 3">
    <name type="scientific">Nesidiocoris tenuis</name>
    <dbReference type="NCBI Taxonomy" id="355587"/>
    <lineage>
        <taxon>Eukaryota</taxon>
        <taxon>Metazoa</taxon>
        <taxon>Ecdysozoa</taxon>
        <taxon>Arthropoda</taxon>
        <taxon>Hexapoda</taxon>
        <taxon>Insecta</taxon>
        <taxon>Pterygota</taxon>
        <taxon>Neoptera</taxon>
        <taxon>Paraneoptera</taxon>
        <taxon>Hemiptera</taxon>
        <taxon>Heteroptera</taxon>
        <taxon>Panheteroptera</taxon>
        <taxon>Cimicomorpha</taxon>
        <taxon>Miridae</taxon>
        <taxon>Dicyphina</taxon>
        <taxon>Nesidiocoris</taxon>
    </lineage>
</organism>
<accession>A0A6H5HHS2</accession>
<proteinExistence type="predicted"/>
<dbReference type="EMBL" id="CADCXU010029555">
    <property type="protein sequence ID" value="CAB0015815.1"/>
    <property type="molecule type" value="Genomic_DNA"/>
</dbReference>
<reference evidence="2 3" key="1">
    <citation type="submission" date="2020-02" db="EMBL/GenBank/DDBJ databases">
        <authorList>
            <person name="Ferguson B K."/>
        </authorList>
    </citation>
    <scope>NUCLEOTIDE SEQUENCE [LARGE SCALE GENOMIC DNA]</scope>
</reference>
<evidence type="ECO:0000313" key="2">
    <source>
        <dbReference type="EMBL" id="CAB0015815.1"/>
    </source>
</evidence>
<evidence type="ECO:0000256" key="1">
    <source>
        <dbReference type="SAM" id="MobiDB-lite"/>
    </source>
</evidence>
<protein>
    <submittedName>
        <fullName evidence="2">Uncharacterized protein</fullName>
    </submittedName>
</protein>
<feature type="region of interest" description="Disordered" evidence="1">
    <location>
        <begin position="1"/>
        <end position="61"/>
    </location>
</feature>
<gene>
    <name evidence="2" type="ORF">NTEN_LOCUS20155</name>
</gene>
<feature type="non-terminal residue" evidence="2">
    <location>
        <position position="1"/>
    </location>
</feature>
<sequence length="61" mass="7057">LYLEKRNKYGRSQSSWFAHSSNRGKENRLPPPPIGLQSVPLDSAQGPFGEERERNGRRYKL</sequence>
<dbReference type="AlphaFoldDB" id="A0A6H5HHS2"/>
<name>A0A6H5HHS2_9HEMI</name>
<feature type="non-terminal residue" evidence="2">
    <location>
        <position position="61"/>
    </location>
</feature>
<keyword evidence="3" id="KW-1185">Reference proteome</keyword>